<dbReference type="Proteomes" id="UP000675121">
    <property type="component" value="Unassembled WGS sequence"/>
</dbReference>
<evidence type="ECO:0000313" key="7">
    <source>
        <dbReference type="Proteomes" id="UP000675121"/>
    </source>
</evidence>
<comment type="similarity">
    <text evidence="1">Belongs to the LysR transcriptional regulatory family.</text>
</comment>
<dbReference type="InterPro" id="IPR036388">
    <property type="entry name" value="WH-like_DNA-bd_sf"/>
</dbReference>
<dbReference type="Pfam" id="PF00126">
    <property type="entry name" value="HTH_1"/>
    <property type="match status" value="1"/>
</dbReference>
<dbReference type="InterPro" id="IPR005119">
    <property type="entry name" value="LysR_subst-bd"/>
</dbReference>
<dbReference type="InterPro" id="IPR036390">
    <property type="entry name" value="WH_DNA-bd_sf"/>
</dbReference>
<dbReference type="Pfam" id="PF03466">
    <property type="entry name" value="LysR_substrate"/>
    <property type="match status" value="1"/>
</dbReference>
<dbReference type="GO" id="GO:0003700">
    <property type="term" value="F:DNA-binding transcription factor activity"/>
    <property type="evidence" value="ECO:0007669"/>
    <property type="project" value="InterPro"/>
</dbReference>
<keyword evidence="3" id="KW-0238">DNA-binding</keyword>
<dbReference type="FunFam" id="1.10.10.10:FF:000001">
    <property type="entry name" value="LysR family transcriptional regulator"/>
    <property type="match status" value="1"/>
</dbReference>
<keyword evidence="7" id="KW-1185">Reference proteome</keyword>
<dbReference type="InterPro" id="IPR050950">
    <property type="entry name" value="HTH-type_LysR_regulators"/>
</dbReference>
<evidence type="ECO:0000256" key="1">
    <source>
        <dbReference type="ARBA" id="ARBA00009437"/>
    </source>
</evidence>
<evidence type="ECO:0000256" key="2">
    <source>
        <dbReference type="ARBA" id="ARBA00023015"/>
    </source>
</evidence>
<evidence type="ECO:0000313" key="6">
    <source>
        <dbReference type="EMBL" id="CAE6965350.1"/>
    </source>
</evidence>
<dbReference type="PRINTS" id="PR00039">
    <property type="entry name" value="HTHLYSR"/>
</dbReference>
<evidence type="ECO:0000259" key="5">
    <source>
        <dbReference type="PROSITE" id="PS50931"/>
    </source>
</evidence>
<name>A0A9N8N8N0_9BURK</name>
<dbReference type="GO" id="GO:0005829">
    <property type="term" value="C:cytosol"/>
    <property type="evidence" value="ECO:0007669"/>
    <property type="project" value="TreeGrafter"/>
</dbReference>
<keyword evidence="2" id="KW-0805">Transcription regulation</keyword>
<dbReference type="RefSeq" id="WP_236077367.1">
    <property type="nucleotide sequence ID" value="NZ_CAJNAS010000037.1"/>
</dbReference>
<gene>
    <name evidence="6" type="primary">hdfR_12</name>
    <name evidence="6" type="ORF">R70211_07296</name>
</gene>
<dbReference type="PROSITE" id="PS50931">
    <property type="entry name" value="HTH_LYSR"/>
    <property type="match status" value="1"/>
</dbReference>
<evidence type="ECO:0000256" key="3">
    <source>
        <dbReference type="ARBA" id="ARBA00023125"/>
    </source>
</evidence>
<proteinExistence type="inferred from homology"/>
<evidence type="ECO:0000256" key="4">
    <source>
        <dbReference type="ARBA" id="ARBA00023163"/>
    </source>
</evidence>
<dbReference type="AlphaFoldDB" id="A0A9N8N8N0"/>
<dbReference type="Gene3D" id="3.40.190.290">
    <property type="match status" value="1"/>
</dbReference>
<comment type="caution">
    <text evidence="6">The sequence shown here is derived from an EMBL/GenBank/DDBJ whole genome shotgun (WGS) entry which is preliminary data.</text>
</comment>
<feature type="domain" description="HTH lysR-type" evidence="5">
    <location>
        <begin position="19"/>
        <end position="76"/>
    </location>
</feature>
<reference evidence="6" key="1">
    <citation type="submission" date="2021-02" db="EMBL/GenBank/DDBJ databases">
        <authorList>
            <person name="Vanwijnsberghe S."/>
        </authorList>
    </citation>
    <scope>NUCLEOTIDE SEQUENCE</scope>
    <source>
        <strain evidence="6">R-70211</strain>
    </source>
</reference>
<protein>
    <submittedName>
        <fullName evidence="6">HTH-type transcriptional regulator HdfR</fullName>
    </submittedName>
</protein>
<sequence length="319" mass="34937">MLGLRTIEIEKTGDKLMAIDLVQLRTFVAVAEEQHLTRAAERLNISQSGASAQVRALEERLGTQLFVRTNRSLELTRAGQLLVQKAKALLNDEALFMSFVRELRGKIEGKLVVGTSSEPGTRIGEMIATVCARHPLVNIDLIARPSLGTRQGLKSGELDVGVLIGRPIDADFTYYELTTVQYKVAGPAAWKEKIVAADWSELASLPWLTPRSSPAYSALQAQLFGDKGLELNIVVRYDNAAIGRAALQAGAGMMLVREEYAVQGEREGYLAISPIIRTELALSVAHQSSRKDDPLVQAFIEAAKVSWPEMKLTKAVRDV</sequence>
<dbReference type="SUPFAM" id="SSF46785">
    <property type="entry name" value="Winged helix' DNA-binding domain"/>
    <property type="match status" value="1"/>
</dbReference>
<dbReference type="EMBL" id="CAJNAS010000037">
    <property type="protein sequence ID" value="CAE6965350.1"/>
    <property type="molecule type" value="Genomic_DNA"/>
</dbReference>
<keyword evidence="4" id="KW-0804">Transcription</keyword>
<dbReference type="InterPro" id="IPR000847">
    <property type="entry name" value="LysR_HTH_N"/>
</dbReference>
<dbReference type="Gene3D" id="1.10.10.10">
    <property type="entry name" value="Winged helix-like DNA-binding domain superfamily/Winged helix DNA-binding domain"/>
    <property type="match status" value="1"/>
</dbReference>
<dbReference type="GO" id="GO:0003677">
    <property type="term" value="F:DNA binding"/>
    <property type="evidence" value="ECO:0007669"/>
    <property type="project" value="UniProtKB-KW"/>
</dbReference>
<accession>A0A9N8N8N0</accession>
<organism evidence="6 7">
    <name type="scientific">Paraburkholderia domus</name>
    <dbReference type="NCBI Taxonomy" id="2793075"/>
    <lineage>
        <taxon>Bacteria</taxon>
        <taxon>Pseudomonadati</taxon>
        <taxon>Pseudomonadota</taxon>
        <taxon>Betaproteobacteria</taxon>
        <taxon>Burkholderiales</taxon>
        <taxon>Burkholderiaceae</taxon>
        <taxon>Paraburkholderia</taxon>
    </lineage>
</organism>
<dbReference type="PANTHER" id="PTHR30419">
    <property type="entry name" value="HTH-TYPE TRANSCRIPTIONAL REGULATOR YBHD"/>
    <property type="match status" value="1"/>
</dbReference>
<dbReference type="CDD" id="cd05466">
    <property type="entry name" value="PBP2_LTTR_substrate"/>
    <property type="match status" value="1"/>
</dbReference>
<dbReference type="SUPFAM" id="SSF53850">
    <property type="entry name" value="Periplasmic binding protein-like II"/>
    <property type="match status" value="1"/>
</dbReference>